<sequence length="111" mass="12871">MIVFAYSPVMPYIKVSCNAKEYSMRIFKTKYFAKFAEKNDIDDEMLIEAVERAEQGLIDANLGGNVIKQRVARKGSGYRTLILYKINGNHFLCMVLLKISRKMYHLGIWQI</sequence>
<dbReference type="Pfam" id="PF06296">
    <property type="entry name" value="RelE"/>
    <property type="match status" value="1"/>
</dbReference>
<name>A0A4V7IAI0_BIBTR</name>
<evidence type="ECO:0000313" key="1">
    <source>
        <dbReference type="EMBL" id="AHG82014.1"/>
    </source>
</evidence>
<organism evidence="1 2">
    <name type="scientific">Bibersteinia trehalosi USDA-ARS-USMARC-188</name>
    <dbReference type="NCBI Taxonomy" id="1263829"/>
    <lineage>
        <taxon>Bacteria</taxon>
        <taxon>Pseudomonadati</taxon>
        <taxon>Pseudomonadota</taxon>
        <taxon>Gammaproteobacteria</taxon>
        <taxon>Pasteurellales</taxon>
        <taxon>Pasteurellaceae</taxon>
        <taxon>Bibersteinia</taxon>
    </lineage>
</organism>
<dbReference type="AlphaFoldDB" id="A0A4V7IAI0"/>
<dbReference type="KEGG" id="btre:F542_12960"/>
<accession>A0A4V7IAI0</accession>
<dbReference type="InterPro" id="IPR009387">
    <property type="entry name" value="HigB-2"/>
</dbReference>
<reference evidence="1 2" key="1">
    <citation type="journal article" date="2014" name="Genome Announc.">
        <title>Complete Closed Genome Sequences of Three Bibersteinia trehalosi Nasopharyngeal Isolates from Cattle with Shipping Fever.</title>
        <authorList>
            <person name="Harhay G.P."/>
            <person name="McVey D.S."/>
            <person name="Koren S."/>
            <person name="Phillippy A.M."/>
            <person name="Bono J."/>
            <person name="Harhay D.M."/>
            <person name="Clawson M.L."/>
            <person name="Heaton M.P."/>
            <person name="Chitko-McKown C.G."/>
            <person name="Korlach J."/>
            <person name="Smith T.P."/>
        </authorList>
    </citation>
    <scope>NUCLEOTIDE SEQUENCE [LARGE SCALE GENOMIC DNA]</scope>
    <source>
        <strain evidence="1 2">USDA-ARS-USMARC-188</strain>
    </source>
</reference>
<proteinExistence type="predicted"/>
<protein>
    <submittedName>
        <fullName evidence="1">Uncharacterized protein</fullName>
    </submittedName>
</protein>
<dbReference type="Proteomes" id="UP000019091">
    <property type="component" value="Chromosome"/>
</dbReference>
<evidence type="ECO:0000313" key="2">
    <source>
        <dbReference type="Proteomes" id="UP000019091"/>
    </source>
</evidence>
<gene>
    <name evidence="1" type="ORF">F542_12960</name>
</gene>
<dbReference type="EMBL" id="CP006954">
    <property type="protein sequence ID" value="AHG82014.1"/>
    <property type="molecule type" value="Genomic_DNA"/>
</dbReference>